<dbReference type="GO" id="GO:0003677">
    <property type="term" value="F:DNA binding"/>
    <property type="evidence" value="ECO:0007669"/>
    <property type="project" value="InterPro"/>
</dbReference>
<dbReference type="InterPro" id="IPR010982">
    <property type="entry name" value="Lambda_DNA-bd_dom_sf"/>
</dbReference>
<dbReference type="OrthoDB" id="1339093at2"/>
<protein>
    <submittedName>
        <fullName evidence="2">XRE family transcriptional regulator</fullName>
    </submittedName>
</protein>
<gene>
    <name evidence="2" type="ORF">EYD46_12620</name>
</gene>
<feature type="domain" description="HTH cro/C1-type" evidence="1">
    <location>
        <begin position="96"/>
        <end position="151"/>
    </location>
</feature>
<sequence>MKTQFSLKDFLELTEIRNELELERALIADRKLRVLAKENPEYKKVRKQLRDLIEVYENKNWSSSSRISDKKILESDFAEFIAEKERIFIENRKALIRKKLKNVGLNQKELGSILGHRSKSYMSELMNGISPFTLKDLVIINQLLKIDLTDLVPTFLPHDERIKIKSKIEKLEKPKLKIANEEDFALVS</sequence>
<keyword evidence="3" id="KW-1185">Reference proteome</keyword>
<proteinExistence type="predicted"/>
<dbReference type="EMBL" id="SIRS01000005">
    <property type="protein sequence ID" value="TBN14749.1"/>
    <property type="molecule type" value="Genomic_DNA"/>
</dbReference>
<name>A0A4Q9FQ07_9FLAO</name>
<dbReference type="RefSeq" id="WP_130937870.1">
    <property type="nucleotide sequence ID" value="NZ_BMEE01000002.1"/>
</dbReference>
<dbReference type="Gene3D" id="1.10.260.40">
    <property type="entry name" value="lambda repressor-like DNA-binding domains"/>
    <property type="match status" value="1"/>
</dbReference>
<accession>A0A4Q9FQ07</accession>
<comment type="caution">
    <text evidence="2">The sequence shown here is derived from an EMBL/GenBank/DDBJ whole genome shotgun (WGS) entry which is preliminary data.</text>
</comment>
<organism evidence="2 3">
    <name type="scientific">Hyunsoonleella pacifica</name>
    <dbReference type="NCBI Taxonomy" id="1080224"/>
    <lineage>
        <taxon>Bacteria</taxon>
        <taxon>Pseudomonadati</taxon>
        <taxon>Bacteroidota</taxon>
        <taxon>Flavobacteriia</taxon>
        <taxon>Flavobacteriales</taxon>
        <taxon>Flavobacteriaceae</taxon>
    </lineage>
</organism>
<evidence type="ECO:0000313" key="2">
    <source>
        <dbReference type="EMBL" id="TBN14749.1"/>
    </source>
</evidence>
<dbReference type="AlphaFoldDB" id="A0A4Q9FQ07"/>
<dbReference type="InterPro" id="IPR001387">
    <property type="entry name" value="Cro/C1-type_HTH"/>
</dbReference>
<dbReference type="SUPFAM" id="SSF47413">
    <property type="entry name" value="lambda repressor-like DNA-binding domains"/>
    <property type="match status" value="1"/>
</dbReference>
<dbReference type="CDD" id="cd00093">
    <property type="entry name" value="HTH_XRE"/>
    <property type="match status" value="1"/>
</dbReference>
<dbReference type="PROSITE" id="PS50943">
    <property type="entry name" value="HTH_CROC1"/>
    <property type="match status" value="1"/>
</dbReference>
<reference evidence="2 3" key="1">
    <citation type="journal article" date="2015" name="Int. J. Syst. Evol. Microbiol.">
        <title>Hyunsoonleella pacifica sp. nov., isolated from seawater of South Pacific Gyre.</title>
        <authorList>
            <person name="Gao X."/>
            <person name="Zhang Z."/>
            <person name="Dai X."/>
            <person name="Zhang X.H."/>
        </authorList>
    </citation>
    <scope>NUCLEOTIDE SEQUENCE [LARGE SCALE GENOMIC DNA]</scope>
    <source>
        <strain evidence="2 3">SW033</strain>
    </source>
</reference>
<evidence type="ECO:0000313" key="3">
    <source>
        <dbReference type="Proteomes" id="UP000292372"/>
    </source>
</evidence>
<evidence type="ECO:0000259" key="1">
    <source>
        <dbReference type="PROSITE" id="PS50943"/>
    </source>
</evidence>
<dbReference type="Proteomes" id="UP000292372">
    <property type="component" value="Unassembled WGS sequence"/>
</dbReference>